<feature type="transmembrane region" description="Helical" evidence="1">
    <location>
        <begin position="39"/>
        <end position="61"/>
    </location>
</feature>
<keyword evidence="1" id="KW-1133">Transmembrane helix</keyword>
<dbReference type="STRING" id="218821.SAMN05421837_112228"/>
<evidence type="ECO:0000313" key="3">
    <source>
        <dbReference type="Proteomes" id="UP000198878"/>
    </source>
</evidence>
<gene>
    <name evidence="2" type="ORF">SAMN05421837_112228</name>
</gene>
<reference evidence="3" key="1">
    <citation type="submission" date="2016-10" db="EMBL/GenBank/DDBJ databases">
        <authorList>
            <person name="Varghese N."/>
            <person name="Submissions S."/>
        </authorList>
    </citation>
    <scope>NUCLEOTIDE SEQUENCE [LARGE SCALE GENOMIC DNA]</scope>
    <source>
        <strain evidence="3">DSM 44654</strain>
    </source>
</reference>
<name>A0A1H5RFL0_9PSEU</name>
<proteinExistence type="predicted"/>
<dbReference type="AlphaFoldDB" id="A0A1H5RFL0"/>
<organism evidence="2 3">
    <name type="scientific">Amycolatopsis pretoriensis</name>
    <dbReference type="NCBI Taxonomy" id="218821"/>
    <lineage>
        <taxon>Bacteria</taxon>
        <taxon>Bacillati</taxon>
        <taxon>Actinomycetota</taxon>
        <taxon>Actinomycetes</taxon>
        <taxon>Pseudonocardiales</taxon>
        <taxon>Pseudonocardiaceae</taxon>
        <taxon>Amycolatopsis</taxon>
    </lineage>
</organism>
<dbReference type="Proteomes" id="UP000198878">
    <property type="component" value="Unassembled WGS sequence"/>
</dbReference>
<keyword evidence="1" id="KW-0812">Transmembrane</keyword>
<keyword evidence="3" id="KW-1185">Reference proteome</keyword>
<keyword evidence="1" id="KW-0472">Membrane</keyword>
<dbReference type="RefSeq" id="WP_086676644.1">
    <property type="nucleotide sequence ID" value="NZ_FNUJ01000012.1"/>
</dbReference>
<sequence length="185" mass="19067">MTTDEKDLLVRALGADEPPLQLDLDALESRGRARRRRQALLGVAAAVVGVAGISVGVMLAAGGHSAVDTAAPGTPLAPTEREVGYCYRTADIGSTAPNQHIAIGVGGRDGRVDLTADIMQICVDSWQSNVYDFQPRQPGATSYRIPQLVACVLTSKAAGATEGAVGVFPGTANTCAELGLPVAQL</sequence>
<dbReference type="EMBL" id="FNUJ01000012">
    <property type="protein sequence ID" value="SEF37115.1"/>
    <property type="molecule type" value="Genomic_DNA"/>
</dbReference>
<evidence type="ECO:0000256" key="1">
    <source>
        <dbReference type="SAM" id="Phobius"/>
    </source>
</evidence>
<evidence type="ECO:0000313" key="2">
    <source>
        <dbReference type="EMBL" id="SEF37115.1"/>
    </source>
</evidence>
<dbReference type="OrthoDB" id="4936454at2"/>
<protein>
    <submittedName>
        <fullName evidence="2">Uncharacterized protein</fullName>
    </submittedName>
</protein>
<accession>A0A1H5RFL0</accession>